<proteinExistence type="predicted"/>
<reference evidence="1" key="1">
    <citation type="journal article" date="2021" name="New Phytol.">
        <title>Evolutionary innovations through gain and loss of genes in the ectomycorrhizal Boletales.</title>
        <authorList>
            <person name="Wu G."/>
            <person name="Miyauchi S."/>
            <person name="Morin E."/>
            <person name="Kuo A."/>
            <person name="Drula E."/>
            <person name="Varga T."/>
            <person name="Kohler A."/>
            <person name="Feng B."/>
            <person name="Cao Y."/>
            <person name="Lipzen A."/>
            <person name="Daum C."/>
            <person name="Hundley H."/>
            <person name="Pangilinan J."/>
            <person name="Johnson J."/>
            <person name="Barry K."/>
            <person name="LaButti K."/>
            <person name="Ng V."/>
            <person name="Ahrendt S."/>
            <person name="Min B."/>
            <person name="Choi I.G."/>
            <person name="Park H."/>
            <person name="Plett J.M."/>
            <person name="Magnuson J."/>
            <person name="Spatafora J.W."/>
            <person name="Nagy L.G."/>
            <person name="Henrissat B."/>
            <person name="Grigoriev I.V."/>
            <person name="Yang Z.L."/>
            <person name="Xu J."/>
            <person name="Martin F.M."/>
        </authorList>
    </citation>
    <scope>NUCLEOTIDE SEQUENCE</scope>
    <source>
        <strain evidence="1">ATCC 28755</strain>
    </source>
</reference>
<organism evidence="1 2">
    <name type="scientific">Hygrophoropsis aurantiaca</name>
    <dbReference type="NCBI Taxonomy" id="72124"/>
    <lineage>
        <taxon>Eukaryota</taxon>
        <taxon>Fungi</taxon>
        <taxon>Dikarya</taxon>
        <taxon>Basidiomycota</taxon>
        <taxon>Agaricomycotina</taxon>
        <taxon>Agaricomycetes</taxon>
        <taxon>Agaricomycetidae</taxon>
        <taxon>Boletales</taxon>
        <taxon>Coniophorineae</taxon>
        <taxon>Hygrophoropsidaceae</taxon>
        <taxon>Hygrophoropsis</taxon>
    </lineage>
</organism>
<protein>
    <submittedName>
        <fullName evidence="1">Uncharacterized protein</fullName>
    </submittedName>
</protein>
<gene>
    <name evidence="1" type="ORF">BJ138DRAFT_964080</name>
</gene>
<feature type="non-terminal residue" evidence="1">
    <location>
        <position position="245"/>
    </location>
</feature>
<accession>A0ACB7ZX72</accession>
<dbReference type="Proteomes" id="UP000790377">
    <property type="component" value="Unassembled WGS sequence"/>
</dbReference>
<feature type="non-terminal residue" evidence="1">
    <location>
        <position position="1"/>
    </location>
</feature>
<comment type="caution">
    <text evidence="1">The sequence shown here is derived from an EMBL/GenBank/DDBJ whole genome shotgun (WGS) entry which is preliminary data.</text>
</comment>
<evidence type="ECO:0000313" key="2">
    <source>
        <dbReference type="Proteomes" id="UP000790377"/>
    </source>
</evidence>
<dbReference type="EMBL" id="MU268131">
    <property type="protein sequence ID" value="KAH7905739.1"/>
    <property type="molecule type" value="Genomic_DNA"/>
</dbReference>
<name>A0ACB7ZX72_9AGAM</name>
<evidence type="ECO:0000313" key="1">
    <source>
        <dbReference type="EMBL" id="KAH7905739.1"/>
    </source>
</evidence>
<keyword evidence="2" id="KW-1185">Reference proteome</keyword>
<sequence length="245" mass="28038">RAIIMAQLEYGTPQVFTTISKDGSIFHCSDSWVRKFLYDKLRWTIRMGTRAAQKLPPNVDEVCREQFLRLALTIRDGIIHSAAFYVNIDQTNVVYQPTNSRTYEQVGSKQVAIIGQEEKRAFTLVVGISAAGDLLPFQAIYCGKTKRSLPSANAAGYDEAMQLGFKFEYSNTDTYWSTFELMCKYVTDTLVPFWLEKKQLVGAPLDQECVLQLDVWIVHRSVAFRTWLDANYPWIKYRFVPAGTT</sequence>